<dbReference type="Gene3D" id="2.60.120.10">
    <property type="entry name" value="Jelly Rolls"/>
    <property type="match status" value="1"/>
</dbReference>
<keyword evidence="3" id="KW-1185">Reference proteome</keyword>
<dbReference type="SUPFAM" id="SSF51182">
    <property type="entry name" value="RmlC-like cupins"/>
    <property type="match status" value="1"/>
</dbReference>
<dbReference type="OrthoDB" id="9090296at2"/>
<accession>E8V686</accession>
<protein>
    <submittedName>
        <fullName evidence="2">Cupin 2 conserved barrel domain protein</fullName>
    </submittedName>
</protein>
<dbReference type="InterPro" id="IPR053146">
    <property type="entry name" value="QDO-like"/>
</dbReference>
<dbReference type="InterPro" id="IPR014710">
    <property type="entry name" value="RmlC-like_jellyroll"/>
</dbReference>
<dbReference type="KEGG" id="tsa:AciPR4_4233"/>
<dbReference type="PANTHER" id="PTHR36440:SF1">
    <property type="entry name" value="PUTATIVE (AFU_ORTHOLOGUE AFUA_8G07350)-RELATED"/>
    <property type="match status" value="1"/>
</dbReference>
<dbReference type="InterPro" id="IPR011051">
    <property type="entry name" value="RmlC_Cupin_sf"/>
</dbReference>
<evidence type="ECO:0000259" key="1">
    <source>
        <dbReference type="Pfam" id="PF07883"/>
    </source>
</evidence>
<dbReference type="EMBL" id="CP002467">
    <property type="protein sequence ID" value="ADV84977.1"/>
    <property type="molecule type" value="Genomic_DNA"/>
</dbReference>
<dbReference type="Proteomes" id="UP000006844">
    <property type="component" value="Chromosome"/>
</dbReference>
<dbReference type="Pfam" id="PF07883">
    <property type="entry name" value="Cupin_2"/>
    <property type="match status" value="1"/>
</dbReference>
<name>E8V686_TERSS</name>
<dbReference type="HOGENOM" id="CLU_103066_3_0_0"/>
<reference evidence="2 3" key="1">
    <citation type="journal article" date="2012" name="Stand. Genomic Sci.">
        <title>Complete genome sequence of Terriglobus saanensis type strain SP1PR4(T), an Acidobacteria from tundra soil.</title>
        <authorList>
            <person name="Rawat S.R."/>
            <person name="Mannisto M.K."/>
            <person name="Starovoytov V."/>
            <person name="Goodwin L."/>
            <person name="Nolan M."/>
            <person name="Hauser L."/>
            <person name="Land M."/>
            <person name="Davenport K.W."/>
            <person name="Woyke T."/>
            <person name="Haggblom M.M."/>
        </authorList>
    </citation>
    <scope>NUCLEOTIDE SEQUENCE</scope>
    <source>
        <strain evidence="3">ATCC BAA-1853 / DSM 23119 / SP1PR4</strain>
    </source>
</reference>
<organism evidence="2 3">
    <name type="scientific">Terriglobus saanensis (strain ATCC BAA-1853 / DSM 23119 / SP1PR4)</name>
    <dbReference type="NCBI Taxonomy" id="401053"/>
    <lineage>
        <taxon>Bacteria</taxon>
        <taxon>Pseudomonadati</taxon>
        <taxon>Acidobacteriota</taxon>
        <taxon>Terriglobia</taxon>
        <taxon>Terriglobales</taxon>
        <taxon>Acidobacteriaceae</taxon>
        <taxon>Terriglobus</taxon>
    </lineage>
</organism>
<proteinExistence type="predicted"/>
<dbReference type="AlphaFoldDB" id="E8V686"/>
<gene>
    <name evidence="2" type="ordered locus">AciPR4_4233</name>
</gene>
<dbReference type="InterPro" id="IPR013096">
    <property type="entry name" value="Cupin_2"/>
</dbReference>
<sequence>MSDFDPKLVSAEVLPIPADDLSRDLVVANADGNLPHLGLVGDTYTVLLSGKDTAGKYCLIDMHVPPGGGPPPHRHDFEETFIVQAGEIEATFRGKTSTVRAGETLHIPANAPHQFRNASKENVRLLCICAPAGQEGFFEEVGVRVSGRTVAPPPLSPEEQKAFGEKAMALAPKYRTEFLR</sequence>
<feature type="domain" description="Cupin type-2" evidence="1">
    <location>
        <begin position="62"/>
        <end position="129"/>
    </location>
</feature>
<evidence type="ECO:0000313" key="2">
    <source>
        <dbReference type="EMBL" id="ADV84977.1"/>
    </source>
</evidence>
<evidence type="ECO:0000313" key="3">
    <source>
        <dbReference type="Proteomes" id="UP000006844"/>
    </source>
</evidence>
<dbReference type="STRING" id="401053.AciPR4_4233"/>
<dbReference type="eggNOG" id="COG0662">
    <property type="taxonomic scope" value="Bacteria"/>
</dbReference>
<dbReference type="RefSeq" id="WP_013570707.1">
    <property type="nucleotide sequence ID" value="NC_014963.1"/>
</dbReference>
<dbReference type="PANTHER" id="PTHR36440">
    <property type="entry name" value="PUTATIVE (AFU_ORTHOLOGUE AFUA_8G07350)-RELATED"/>
    <property type="match status" value="1"/>
</dbReference>